<dbReference type="AlphaFoldDB" id="A0A9P7RU62"/>
<dbReference type="KEGG" id="more:E1B28_010969"/>
<protein>
    <submittedName>
        <fullName evidence="2">Uncharacterized protein</fullName>
    </submittedName>
</protein>
<proteinExistence type="predicted"/>
<feature type="compositionally biased region" description="Basic residues" evidence="1">
    <location>
        <begin position="10"/>
        <end position="21"/>
    </location>
</feature>
<feature type="compositionally biased region" description="Acidic residues" evidence="1">
    <location>
        <begin position="43"/>
        <end position="53"/>
    </location>
</feature>
<dbReference type="GeneID" id="66080044"/>
<dbReference type="RefSeq" id="XP_043005741.1">
    <property type="nucleotide sequence ID" value="XM_043155957.1"/>
</dbReference>
<name>A0A9P7RU62_9AGAR</name>
<accession>A0A9P7RU62</accession>
<comment type="caution">
    <text evidence="2">The sequence shown here is derived from an EMBL/GenBank/DDBJ whole genome shotgun (WGS) entry which is preliminary data.</text>
</comment>
<evidence type="ECO:0000256" key="1">
    <source>
        <dbReference type="SAM" id="MobiDB-lite"/>
    </source>
</evidence>
<dbReference type="EMBL" id="CM032187">
    <property type="protein sequence ID" value="KAG7089271.1"/>
    <property type="molecule type" value="Genomic_DNA"/>
</dbReference>
<sequence length="63" mass="6969">MSASSANSKLKLKQARKLASRKSKEPQVTTSSFNLDDHGAVMADDEDDEDEDNDMHQQATVMN</sequence>
<organism evidence="2 3">
    <name type="scientific">Marasmius oreades</name>
    <name type="common">fairy-ring Marasmius</name>
    <dbReference type="NCBI Taxonomy" id="181124"/>
    <lineage>
        <taxon>Eukaryota</taxon>
        <taxon>Fungi</taxon>
        <taxon>Dikarya</taxon>
        <taxon>Basidiomycota</taxon>
        <taxon>Agaricomycotina</taxon>
        <taxon>Agaricomycetes</taxon>
        <taxon>Agaricomycetidae</taxon>
        <taxon>Agaricales</taxon>
        <taxon>Marasmiineae</taxon>
        <taxon>Marasmiaceae</taxon>
        <taxon>Marasmius</taxon>
    </lineage>
</organism>
<reference evidence="2" key="1">
    <citation type="journal article" date="2021" name="Genome Biol. Evol.">
        <title>The assembled and annotated genome of the fairy-ring fungus Marasmius oreades.</title>
        <authorList>
            <person name="Hiltunen M."/>
            <person name="Ament-Velasquez S.L."/>
            <person name="Johannesson H."/>
        </authorList>
    </citation>
    <scope>NUCLEOTIDE SEQUENCE</scope>
    <source>
        <strain evidence="2">03SP1</strain>
    </source>
</reference>
<evidence type="ECO:0000313" key="3">
    <source>
        <dbReference type="Proteomes" id="UP001049176"/>
    </source>
</evidence>
<evidence type="ECO:0000313" key="2">
    <source>
        <dbReference type="EMBL" id="KAG7089271.1"/>
    </source>
</evidence>
<keyword evidence="3" id="KW-1185">Reference proteome</keyword>
<gene>
    <name evidence="2" type="ORF">E1B28_010969</name>
</gene>
<feature type="region of interest" description="Disordered" evidence="1">
    <location>
        <begin position="1"/>
        <end position="63"/>
    </location>
</feature>
<dbReference type="Proteomes" id="UP001049176">
    <property type="component" value="Chromosome 7"/>
</dbReference>